<reference evidence="2 3" key="1">
    <citation type="submission" date="2024-06" db="EMBL/GenBank/DDBJ databases">
        <title>A chromosome-level genome assembly of beet webworm, Loxostege sticticalis.</title>
        <authorList>
            <person name="Zhang Y."/>
        </authorList>
    </citation>
    <scope>NUCLEOTIDE SEQUENCE [LARGE SCALE GENOMIC DNA]</scope>
    <source>
        <strain evidence="2">AQ028</strain>
        <tissue evidence="2">Male pupae</tissue>
    </source>
</reference>
<dbReference type="Proteomes" id="UP001549921">
    <property type="component" value="Unassembled WGS sequence"/>
</dbReference>
<proteinExistence type="predicted"/>
<protein>
    <submittedName>
        <fullName evidence="2">Uncharacterized protein</fullName>
    </submittedName>
</protein>
<dbReference type="AlphaFoldDB" id="A0ABD0SFB2"/>
<evidence type="ECO:0000313" key="3">
    <source>
        <dbReference type="Proteomes" id="UP001549921"/>
    </source>
</evidence>
<comment type="caution">
    <text evidence="2">The sequence shown here is derived from an EMBL/GenBank/DDBJ whole genome shotgun (WGS) entry which is preliminary data.</text>
</comment>
<evidence type="ECO:0000313" key="2">
    <source>
        <dbReference type="EMBL" id="KAL0812033.1"/>
    </source>
</evidence>
<feature type="compositionally biased region" description="Basic residues" evidence="1">
    <location>
        <begin position="301"/>
        <end position="312"/>
    </location>
</feature>
<accession>A0ABD0SFB2</accession>
<organism evidence="2 3">
    <name type="scientific">Loxostege sticticalis</name>
    <name type="common">Beet webworm moth</name>
    <dbReference type="NCBI Taxonomy" id="481309"/>
    <lineage>
        <taxon>Eukaryota</taxon>
        <taxon>Metazoa</taxon>
        <taxon>Ecdysozoa</taxon>
        <taxon>Arthropoda</taxon>
        <taxon>Hexapoda</taxon>
        <taxon>Insecta</taxon>
        <taxon>Pterygota</taxon>
        <taxon>Neoptera</taxon>
        <taxon>Endopterygota</taxon>
        <taxon>Lepidoptera</taxon>
        <taxon>Glossata</taxon>
        <taxon>Ditrysia</taxon>
        <taxon>Pyraloidea</taxon>
        <taxon>Crambidae</taxon>
        <taxon>Pyraustinae</taxon>
        <taxon>Loxostege</taxon>
    </lineage>
</organism>
<feature type="region of interest" description="Disordered" evidence="1">
    <location>
        <begin position="287"/>
        <end position="355"/>
    </location>
</feature>
<evidence type="ECO:0000256" key="1">
    <source>
        <dbReference type="SAM" id="MobiDB-lite"/>
    </source>
</evidence>
<dbReference type="EMBL" id="JBEDNZ010000023">
    <property type="protein sequence ID" value="KAL0812033.1"/>
    <property type="molecule type" value="Genomic_DNA"/>
</dbReference>
<gene>
    <name evidence="2" type="ORF">ABMA28_009427</name>
</gene>
<name>A0ABD0SFB2_LOXSC</name>
<sequence>MMDLLAKQTQTIESVATQVSTLASQSDRVVSNLDESFESVPDSTTDEEFGVPSLNVLPQEEDPIPTSALPDVLSEEAILTAQIAEAQRKLAALKAPATVSDCDFSPNTTEAELKLTQADPILADQGRRCQQLNEEGWKNIRYADVQEMFHTTPVFSALKVNSHLATITPSWSSMSQFEKSDLTLGVITYGLLLQRKAFQEACQKIDTKTRSEIHNHMLAADGLFKKISDGLLQYTCGRRPEIIQARRESYKPANKVLSEMLHDVPPSDTHLFCEEKLSEIMKDQGGAHNFFPNKTSPTYKTGRKSSGLKRTKKEYGNGNKIKKPTRNFRDFRTKQDIGTSGPNRARTTHATTKKP</sequence>